<evidence type="ECO:0000256" key="3">
    <source>
        <dbReference type="ARBA" id="ARBA00022692"/>
    </source>
</evidence>
<feature type="transmembrane region" description="Helical" evidence="8">
    <location>
        <begin position="108"/>
        <end position="127"/>
    </location>
</feature>
<keyword evidence="4 8" id="KW-1133">Transmembrane helix</keyword>
<dbReference type="EMBL" id="DF237793">
    <property type="protein sequence ID" value="GAQ91744.1"/>
    <property type="molecule type" value="Genomic_DNA"/>
</dbReference>
<evidence type="ECO:0000256" key="1">
    <source>
        <dbReference type="ARBA" id="ARBA00004141"/>
    </source>
</evidence>
<feature type="transmembrane region" description="Helical" evidence="8">
    <location>
        <begin position="36"/>
        <end position="56"/>
    </location>
</feature>
<proteinExistence type="inferred from homology"/>
<dbReference type="Gene3D" id="1.20.1250.20">
    <property type="entry name" value="MFS general substrate transporter like domains"/>
    <property type="match status" value="1"/>
</dbReference>
<dbReference type="Proteomes" id="UP000054558">
    <property type="component" value="Unassembled WGS sequence"/>
</dbReference>
<feature type="transmembrane region" description="Helical" evidence="8">
    <location>
        <begin position="439"/>
        <end position="461"/>
    </location>
</feature>
<feature type="domain" description="Major facilitator superfamily (MFS) profile" evidence="9">
    <location>
        <begin position="40"/>
        <end position="464"/>
    </location>
</feature>
<comment type="subcellular location">
    <subcellularLocation>
        <location evidence="1">Membrane</location>
        <topology evidence="1">Multi-pass membrane protein</topology>
    </subcellularLocation>
</comment>
<keyword evidence="5 8" id="KW-0472">Membrane</keyword>
<evidence type="ECO:0000256" key="8">
    <source>
        <dbReference type="SAM" id="Phobius"/>
    </source>
</evidence>
<sequence length="479" mass="49413">MVFGDSHTTHSRRSSVRAAAADLEGRPDKSMTATGSVIPAVAIACLGALLFGYHLGVVNGALDYMSGELGFRGNTAISGLVVSITLAGAALGSVVGGNFAEKFGRTRALQINVLPLVVGAFVCATAGSTSMIIAGRLICGIGIGLSSTLVPLYISEVSPPNIRGALGSVNQLAICIGILGALLAGLPLSENPGWWRTMFGIAVIPAVLLGVGMAWAPESPSWLFKHGRSADAEAAVRKLWGAADAAGTIAELKDSALAGKGEEEAGWGDLFSKRYRKVTLIACALFLLQQFSGINAVVYFSTTVFRKAGVASDIAASALVGAANVFGTVAASAMMDSQGRKKLLQSSFLGQAAMMILLAAGLTLPALEAYSGTIAVVGTVLYVLAFSFGVGPVPGLLAGEILPARIRAKGVSLALFTHWACNFFIGLTFLALVNKFSIGQVYLGFAVVCIAAASFVSRFVVETKGRSLEDIEKLMASNV</sequence>
<evidence type="ECO:0000256" key="4">
    <source>
        <dbReference type="ARBA" id="ARBA00022989"/>
    </source>
</evidence>
<reference evidence="10 11" key="1">
    <citation type="journal article" date="2014" name="Nat. Commun.">
        <title>Klebsormidium flaccidum genome reveals primary factors for plant terrestrial adaptation.</title>
        <authorList>
            <person name="Hori K."/>
            <person name="Maruyama F."/>
            <person name="Fujisawa T."/>
            <person name="Togashi T."/>
            <person name="Yamamoto N."/>
            <person name="Seo M."/>
            <person name="Sato S."/>
            <person name="Yamada T."/>
            <person name="Mori H."/>
            <person name="Tajima N."/>
            <person name="Moriyama T."/>
            <person name="Ikeuchi M."/>
            <person name="Watanabe M."/>
            <person name="Wada H."/>
            <person name="Kobayashi K."/>
            <person name="Saito M."/>
            <person name="Masuda T."/>
            <person name="Sasaki-Sekimoto Y."/>
            <person name="Mashiguchi K."/>
            <person name="Awai K."/>
            <person name="Shimojima M."/>
            <person name="Masuda S."/>
            <person name="Iwai M."/>
            <person name="Nobusawa T."/>
            <person name="Narise T."/>
            <person name="Kondo S."/>
            <person name="Saito H."/>
            <person name="Sato R."/>
            <person name="Murakawa M."/>
            <person name="Ihara Y."/>
            <person name="Oshima-Yamada Y."/>
            <person name="Ohtaka K."/>
            <person name="Satoh M."/>
            <person name="Sonobe K."/>
            <person name="Ishii M."/>
            <person name="Ohtani R."/>
            <person name="Kanamori-Sato M."/>
            <person name="Honoki R."/>
            <person name="Miyazaki D."/>
            <person name="Mochizuki H."/>
            <person name="Umetsu J."/>
            <person name="Higashi K."/>
            <person name="Shibata D."/>
            <person name="Kamiya Y."/>
            <person name="Sato N."/>
            <person name="Nakamura Y."/>
            <person name="Tabata S."/>
            <person name="Ida S."/>
            <person name="Kurokawa K."/>
            <person name="Ohta H."/>
        </authorList>
    </citation>
    <scope>NUCLEOTIDE SEQUENCE [LARGE SCALE GENOMIC DNA]</scope>
    <source>
        <strain evidence="10 11">NIES-2285</strain>
    </source>
</reference>
<dbReference type="InterPro" id="IPR050360">
    <property type="entry name" value="MFS_Sugar_Transporters"/>
</dbReference>
<accession>A0A1Y1ILS1</accession>
<dbReference type="InterPro" id="IPR005829">
    <property type="entry name" value="Sugar_transporter_CS"/>
</dbReference>
<dbReference type="OrthoDB" id="6612291at2759"/>
<dbReference type="PROSITE" id="PS00217">
    <property type="entry name" value="SUGAR_TRANSPORT_2"/>
    <property type="match status" value="1"/>
</dbReference>
<dbReference type="SMR" id="A0A1Y1ILS1"/>
<feature type="transmembrane region" description="Helical" evidence="8">
    <location>
        <begin position="166"/>
        <end position="188"/>
    </location>
</feature>
<evidence type="ECO:0000313" key="11">
    <source>
        <dbReference type="Proteomes" id="UP000054558"/>
    </source>
</evidence>
<gene>
    <name evidence="10" type="ORF">KFL_008440010</name>
</gene>
<feature type="transmembrane region" description="Helical" evidence="8">
    <location>
        <begin position="347"/>
        <end position="367"/>
    </location>
</feature>
<evidence type="ECO:0000256" key="2">
    <source>
        <dbReference type="ARBA" id="ARBA00010992"/>
    </source>
</evidence>
<feature type="transmembrane region" description="Helical" evidence="8">
    <location>
        <begin position="194"/>
        <end position="216"/>
    </location>
</feature>
<dbReference type="STRING" id="105231.A0A1Y1ILS1"/>
<feature type="transmembrane region" description="Helical" evidence="8">
    <location>
        <begin position="314"/>
        <end position="335"/>
    </location>
</feature>
<dbReference type="FunFam" id="1.20.1250.20:FF:000152">
    <property type="entry name" value="Plastidic glucose transporter 4"/>
    <property type="match status" value="1"/>
</dbReference>
<evidence type="ECO:0000256" key="5">
    <source>
        <dbReference type="ARBA" id="ARBA00023136"/>
    </source>
</evidence>
<dbReference type="GO" id="GO:0008643">
    <property type="term" value="P:carbohydrate transport"/>
    <property type="evidence" value="ECO:0000318"/>
    <property type="project" value="GO_Central"/>
</dbReference>
<dbReference type="OMA" id="WAITASF"/>
<feature type="transmembrane region" description="Helical" evidence="8">
    <location>
        <begin position="76"/>
        <end position="96"/>
    </location>
</feature>
<evidence type="ECO:0000313" key="10">
    <source>
        <dbReference type="EMBL" id="GAQ91744.1"/>
    </source>
</evidence>
<keyword evidence="11" id="KW-1185">Reference proteome</keyword>
<dbReference type="PRINTS" id="PR00171">
    <property type="entry name" value="SUGRTRNSPORT"/>
</dbReference>
<comment type="similarity">
    <text evidence="2 6">Belongs to the major facilitator superfamily. Sugar transporter (TC 2.A.1.1) family.</text>
</comment>
<name>A0A1Y1ILS1_KLENI</name>
<feature type="transmembrane region" description="Helical" evidence="8">
    <location>
        <begin position="373"/>
        <end position="398"/>
    </location>
</feature>
<dbReference type="PANTHER" id="PTHR48022:SF2">
    <property type="entry name" value="PLASTIDIC GLUCOSE TRANSPORTER 4"/>
    <property type="match status" value="1"/>
</dbReference>
<organism evidence="10 11">
    <name type="scientific">Klebsormidium nitens</name>
    <name type="common">Green alga</name>
    <name type="synonym">Ulothrix nitens</name>
    <dbReference type="NCBI Taxonomy" id="105231"/>
    <lineage>
        <taxon>Eukaryota</taxon>
        <taxon>Viridiplantae</taxon>
        <taxon>Streptophyta</taxon>
        <taxon>Klebsormidiophyceae</taxon>
        <taxon>Klebsormidiales</taxon>
        <taxon>Klebsormidiaceae</taxon>
        <taxon>Klebsormidium</taxon>
    </lineage>
</organism>
<feature type="transmembrane region" description="Helical" evidence="8">
    <location>
        <begin position="410"/>
        <end position="433"/>
    </location>
</feature>
<dbReference type="GO" id="GO:0005351">
    <property type="term" value="F:carbohydrate:proton symporter activity"/>
    <property type="evidence" value="ECO:0000318"/>
    <property type="project" value="GO_Central"/>
</dbReference>
<dbReference type="InterPro" id="IPR020846">
    <property type="entry name" value="MFS_dom"/>
</dbReference>
<keyword evidence="6" id="KW-0813">Transport</keyword>
<feature type="transmembrane region" description="Helical" evidence="8">
    <location>
        <begin position="278"/>
        <end position="302"/>
    </location>
</feature>
<protein>
    <submittedName>
        <fullName evidence="10">Hexose transporter</fullName>
    </submittedName>
</protein>
<dbReference type="AlphaFoldDB" id="A0A1Y1ILS1"/>
<dbReference type="SUPFAM" id="SSF103473">
    <property type="entry name" value="MFS general substrate transporter"/>
    <property type="match status" value="1"/>
</dbReference>
<evidence type="ECO:0000259" key="9">
    <source>
        <dbReference type="PROSITE" id="PS50850"/>
    </source>
</evidence>
<dbReference type="InterPro" id="IPR003663">
    <property type="entry name" value="Sugar/inositol_transpt"/>
</dbReference>
<dbReference type="NCBIfam" id="TIGR00879">
    <property type="entry name" value="SP"/>
    <property type="match status" value="1"/>
</dbReference>
<evidence type="ECO:0000256" key="7">
    <source>
        <dbReference type="SAM" id="MobiDB-lite"/>
    </source>
</evidence>
<dbReference type="PROSITE" id="PS50850">
    <property type="entry name" value="MFS"/>
    <property type="match status" value="1"/>
</dbReference>
<evidence type="ECO:0000256" key="6">
    <source>
        <dbReference type="RuleBase" id="RU003346"/>
    </source>
</evidence>
<dbReference type="PANTHER" id="PTHR48022">
    <property type="entry name" value="PLASTIDIC GLUCOSE TRANSPORTER 4"/>
    <property type="match status" value="1"/>
</dbReference>
<dbReference type="GO" id="GO:0016020">
    <property type="term" value="C:membrane"/>
    <property type="evidence" value="ECO:0000318"/>
    <property type="project" value="GO_Central"/>
</dbReference>
<keyword evidence="3 8" id="KW-0812">Transmembrane</keyword>
<dbReference type="InterPro" id="IPR005828">
    <property type="entry name" value="MFS_sugar_transport-like"/>
</dbReference>
<dbReference type="Pfam" id="PF00083">
    <property type="entry name" value="Sugar_tr"/>
    <property type="match status" value="1"/>
</dbReference>
<feature type="region of interest" description="Disordered" evidence="7">
    <location>
        <begin position="1"/>
        <end position="30"/>
    </location>
</feature>
<dbReference type="CDD" id="cd17315">
    <property type="entry name" value="MFS_GLUT_like"/>
    <property type="match status" value="1"/>
</dbReference>
<dbReference type="InterPro" id="IPR036259">
    <property type="entry name" value="MFS_trans_sf"/>
</dbReference>
<feature type="transmembrane region" description="Helical" evidence="8">
    <location>
        <begin position="133"/>
        <end position="154"/>
    </location>
</feature>